<keyword evidence="7" id="KW-0732">Signal</keyword>
<dbReference type="PRINTS" id="PR00738">
    <property type="entry name" value="GLHYDRLASE20"/>
</dbReference>
<dbReference type="InterPro" id="IPR037524">
    <property type="entry name" value="PA14/GLEYA"/>
</dbReference>
<evidence type="ECO:0000313" key="10">
    <source>
        <dbReference type="Proteomes" id="UP000184231"/>
    </source>
</evidence>
<dbReference type="Gene3D" id="3.30.379.10">
    <property type="entry name" value="Chitobiase/beta-hexosaminidase domain 2-like"/>
    <property type="match status" value="1"/>
</dbReference>
<dbReference type="PANTHER" id="PTHR22600:SF57">
    <property type="entry name" value="BETA-N-ACETYLHEXOSAMINIDASE"/>
    <property type="match status" value="1"/>
</dbReference>
<dbReference type="EC" id="3.2.1.52" evidence="3"/>
<feature type="chain" id="PRO_5012138568" description="beta-N-acetylhexosaminidase" evidence="7">
    <location>
        <begin position="20"/>
        <end position="763"/>
    </location>
</feature>
<dbReference type="CDD" id="cd06563">
    <property type="entry name" value="GH20_chitobiase-like"/>
    <property type="match status" value="1"/>
</dbReference>
<organism evidence="9 10">
    <name type="scientific">Arenibacter nanhaiticus</name>
    <dbReference type="NCBI Taxonomy" id="558155"/>
    <lineage>
        <taxon>Bacteria</taxon>
        <taxon>Pseudomonadati</taxon>
        <taxon>Bacteroidota</taxon>
        <taxon>Flavobacteriia</taxon>
        <taxon>Flavobacteriales</taxon>
        <taxon>Flavobacteriaceae</taxon>
        <taxon>Arenibacter</taxon>
    </lineage>
</organism>
<evidence type="ECO:0000256" key="5">
    <source>
        <dbReference type="ARBA" id="ARBA00023295"/>
    </source>
</evidence>
<keyword evidence="4" id="KW-0378">Hydrolase</keyword>
<dbReference type="AlphaFoldDB" id="A0A1M6KRJ6"/>
<dbReference type="Pfam" id="PF13287">
    <property type="entry name" value="Fn3_assoc"/>
    <property type="match status" value="1"/>
</dbReference>
<dbReference type="OrthoDB" id="9763537at2"/>
<accession>A0A1M6KRJ6</accession>
<dbReference type="SUPFAM" id="SSF51445">
    <property type="entry name" value="(Trans)glycosidases"/>
    <property type="match status" value="1"/>
</dbReference>
<dbReference type="RefSeq" id="WP_072765446.1">
    <property type="nucleotide sequence ID" value="NZ_FQYX01000027.1"/>
</dbReference>
<evidence type="ECO:0000256" key="3">
    <source>
        <dbReference type="ARBA" id="ARBA00012663"/>
    </source>
</evidence>
<comment type="catalytic activity">
    <reaction evidence="1">
        <text>Hydrolysis of terminal non-reducing N-acetyl-D-hexosamine residues in N-acetyl-beta-D-hexosaminides.</text>
        <dbReference type="EC" id="3.2.1.52"/>
    </reaction>
</comment>
<dbReference type="PROSITE" id="PS51257">
    <property type="entry name" value="PROKAR_LIPOPROTEIN"/>
    <property type="match status" value="1"/>
</dbReference>
<dbReference type="Proteomes" id="UP000184231">
    <property type="component" value="Unassembled WGS sequence"/>
</dbReference>
<feature type="signal peptide" evidence="7">
    <location>
        <begin position="1"/>
        <end position="19"/>
    </location>
</feature>
<dbReference type="InterPro" id="IPR011658">
    <property type="entry name" value="PA14_dom"/>
</dbReference>
<evidence type="ECO:0000256" key="1">
    <source>
        <dbReference type="ARBA" id="ARBA00001231"/>
    </source>
</evidence>
<sequence>MKIRSFTLLALAIFLSACGQKPLQPEEVHLIPQPLGMELKKESFQITAATQLVVTNREQEKAANYLQGLLEKAAGFQLAEATEASNNVIRFEEKAELEKEAYELTVNSNSIVITASSGEGWFYGVQTLRQLLPPQIESKIKVDSPWMVPAVTIADKPRFGWRGMEMDFSRHFFTIDEVKEFMDYMALYKLNTYHMHLTDDQGWRIEIKKYPLLTEKGAWRIESSHDRACIEKAKENETFKIAEKNYHQIDGQRMYGGFFTQAQIKEIVAYAADRYITVIPEIDMPGHFKAAIDNYPYLACKGEAGWGETFSIPACLGQDETYEFVENILSEVAELFPSPYIHIGGDEVNISEWKQCPKCQKTISTHKLKDEHELQAHFNRNLESFLHTKGKRLLGWDEIVEGGLTEDATMMWWRNWAPEARYKAADNGNDMIICPDFEYYFDFTNEATPLEKVYNYEPVPEDFTAVQEKHVLGVQANLWSEMIPNFQRLQLQTFPRMLALAETAWQPKGQKNLDGFLEKVQQHYKRMDVMGIHYYIPPINGMNKTYAFVDSIQVALDIDLKDAKIYYTLDGTQPTEKSIPYTGAFWAKESAKMLARAYNGRIWGDVYEAKIDRQQWRSADEVTPNKAGFQRWAAENQFKVVEEVNVPAEATFKTVATADMGEYEGKEHISMVFQGYFKAETEGIYEFSTTSDDGSLLYIGDTLVVDNGGNHAAQKRAGMIALKPGYHQLTLVFHQGGGGGELSATFAAPEQTHQPLASAVFFE</sequence>
<dbReference type="PANTHER" id="PTHR22600">
    <property type="entry name" value="BETA-HEXOSAMINIDASE"/>
    <property type="match status" value="1"/>
</dbReference>
<reference evidence="9 10" key="1">
    <citation type="submission" date="2016-11" db="EMBL/GenBank/DDBJ databases">
        <authorList>
            <person name="Jaros S."/>
            <person name="Januszkiewicz K."/>
            <person name="Wedrychowicz H."/>
        </authorList>
    </citation>
    <scope>NUCLEOTIDE SEQUENCE [LARGE SCALE GENOMIC DNA]</scope>
    <source>
        <strain evidence="9 10">CGMCC 1.8863</strain>
    </source>
</reference>
<dbReference type="InterPro" id="IPR015883">
    <property type="entry name" value="Glyco_hydro_20_cat"/>
</dbReference>
<dbReference type="Pfam" id="PF02838">
    <property type="entry name" value="Glyco_hydro_20b"/>
    <property type="match status" value="1"/>
</dbReference>
<evidence type="ECO:0000256" key="6">
    <source>
        <dbReference type="PIRSR" id="PIRSR625705-1"/>
    </source>
</evidence>
<dbReference type="SUPFAM" id="SSF55545">
    <property type="entry name" value="beta-N-acetylhexosaminidase-like domain"/>
    <property type="match status" value="1"/>
</dbReference>
<dbReference type="GO" id="GO:0016020">
    <property type="term" value="C:membrane"/>
    <property type="evidence" value="ECO:0007669"/>
    <property type="project" value="TreeGrafter"/>
</dbReference>
<protein>
    <recommendedName>
        <fullName evidence="3">beta-N-acetylhexosaminidase</fullName>
        <ecNumber evidence="3">3.2.1.52</ecNumber>
    </recommendedName>
</protein>
<evidence type="ECO:0000256" key="4">
    <source>
        <dbReference type="ARBA" id="ARBA00022801"/>
    </source>
</evidence>
<dbReference type="SMART" id="SM00758">
    <property type="entry name" value="PA14"/>
    <property type="match status" value="1"/>
</dbReference>
<dbReference type="Pfam" id="PF07691">
    <property type="entry name" value="PA14"/>
    <property type="match status" value="1"/>
</dbReference>
<keyword evidence="5" id="KW-0326">Glycosidase</keyword>
<dbReference type="InterPro" id="IPR015882">
    <property type="entry name" value="HEX_bac_N"/>
</dbReference>
<dbReference type="Gene3D" id="3.90.182.10">
    <property type="entry name" value="Toxin - Anthrax Protective Antigen,domain 1"/>
    <property type="match status" value="1"/>
</dbReference>
<dbReference type="InterPro" id="IPR026876">
    <property type="entry name" value="Fn3_assoc_repeat"/>
</dbReference>
<gene>
    <name evidence="9" type="ORF">SAMN04487911_12733</name>
</gene>
<dbReference type="InterPro" id="IPR025705">
    <property type="entry name" value="Beta_hexosaminidase_sua/sub"/>
</dbReference>
<dbReference type="GO" id="GO:0005975">
    <property type="term" value="P:carbohydrate metabolic process"/>
    <property type="evidence" value="ECO:0007669"/>
    <property type="project" value="InterPro"/>
</dbReference>
<proteinExistence type="inferred from homology"/>
<dbReference type="Gene3D" id="3.20.20.80">
    <property type="entry name" value="Glycosidases"/>
    <property type="match status" value="1"/>
</dbReference>
<keyword evidence="10" id="KW-1185">Reference proteome</keyword>
<name>A0A1M6KRJ6_9FLAO</name>
<evidence type="ECO:0000313" key="9">
    <source>
        <dbReference type="EMBL" id="SHJ61542.1"/>
    </source>
</evidence>
<dbReference type="InterPro" id="IPR029018">
    <property type="entry name" value="Hex-like_dom2"/>
</dbReference>
<evidence type="ECO:0000259" key="8">
    <source>
        <dbReference type="PROSITE" id="PS51820"/>
    </source>
</evidence>
<dbReference type="SUPFAM" id="SSF56988">
    <property type="entry name" value="Anthrax protective antigen"/>
    <property type="match status" value="1"/>
</dbReference>
<dbReference type="InterPro" id="IPR017853">
    <property type="entry name" value="GH"/>
</dbReference>
<feature type="active site" description="Proton donor" evidence="6">
    <location>
        <position position="347"/>
    </location>
</feature>
<feature type="domain" description="PA14" evidence="8">
    <location>
        <begin position="623"/>
        <end position="760"/>
    </location>
</feature>
<dbReference type="GO" id="GO:0030203">
    <property type="term" value="P:glycosaminoglycan metabolic process"/>
    <property type="evidence" value="ECO:0007669"/>
    <property type="project" value="TreeGrafter"/>
</dbReference>
<comment type="similarity">
    <text evidence="2">Belongs to the glycosyl hydrolase 20 family.</text>
</comment>
<dbReference type="GO" id="GO:0004563">
    <property type="term" value="F:beta-N-acetylhexosaminidase activity"/>
    <property type="evidence" value="ECO:0007669"/>
    <property type="project" value="UniProtKB-EC"/>
</dbReference>
<dbReference type="Pfam" id="PF00728">
    <property type="entry name" value="Glyco_hydro_20"/>
    <property type="match status" value="1"/>
</dbReference>
<dbReference type="PROSITE" id="PS51820">
    <property type="entry name" value="PA14"/>
    <property type="match status" value="1"/>
</dbReference>
<evidence type="ECO:0000256" key="2">
    <source>
        <dbReference type="ARBA" id="ARBA00006285"/>
    </source>
</evidence>
<evidence type="ECO:0000256" key="7">
    <source>
        <dbReference type="SAM" id="SignalP"/>
    </source>
</evidence>
<dbReference type="STRING" id="558155.SAMN04487911_12733"/>
<dbReference type="EMBL" id="FQYX01000027">
    <property type="protein sequence ID" value="SHJ61542.1"/>
    <property type="molecule type" value="Genomic_DNA"/>
</dbReference>